<gene>
    <name evidence="1" type="ORF">HK100_001483</name>
</gene>
<evidence type="ECO:0000313" key="2">
    <source>
        <dbReference type="Proteomes" id="UP001211907"/>
    </source>
</evidence>
<keyword evidence="2" id="KW-1185">Reference proteome</keyword>
<organism evidence="1 2">
    <name type="scientific">Physocladia obscura</name>
    <dbReference type="NCBI Taxonomy" id="109957"/>
    <lineage>
        <taxon>Eukaryota</taxon>
        <taxon>Fungi</taxon>
        <taxon>Fungi incertae sedis</taxon>
        <taxon>Chytridiomycota</taxon>
        <taxon>Chytridiomycota incertae sedis</taxon>
        <taxon>Chytridiomycetes</taxon>
        <taxon>Chytridiales</taxon>
        <taxon>Chytriomycetaceae</taxon>
        <taxon>Physocladia</taxon>
    </lineage>
</organism>
<protein>
    <submittedName>
        <fullName evidence="1">Uncharacterized protein</fullName>
    </submittedName>
</protein>
<sequence length="439" mass="45154">MIPGANAVCNMACIQSKLTQHAPQVEAATLKWLGETVCEKFIFGTGGTLAELGSEAGMAIEAIESAEKFLVADCAAAVTILGIETLVLDFAVAWAARLGCGFVVGKIMESIDGVGIIKDLCGEAISGAFSPDNTHSSNPAFNPLSPPPGSGPLECATCTTQAPDVPKGCACPLNFADSYTQQCSAQLTYTNTGDSNTPATIPIGCLNGNCCAGVLIDNNCFLPCDGSSYGIALLNEEWICKPTTESCDTPVSTSSFIETTQFSAPNCPSGQAITATFVASEIENQASCTEASLVLPGCQANSVGSTFMACGTSLNDIESQFHGQEAFVIQFFSDTVCTNLVEATFVVANVCYATVPGIYIKWFANSNNVADAVLYTDAACTTISTQSLLGPGTQAVGVGECSGNPPKVGGPCVAIPPSCDTVQNTGLPVLVGSVQVIQI</sequence>
<reference evidence="1" key="1">
    <citation type="submission" date="2020-05" db="EMBL/GenBank/DDBJ databases">
        <title>Phylogenomic resolution of chytrid fungi.</title>
        <authorList>
            <person name="Stajich J.E."/>
            <person name="Amses K."/>
            <person name="Simmons R."/>
            <person name="Seto K."/>
            <person name="Myers J."/>
            <person name="Bonds A."/>
            <person name="Quandt C.A."/>
            <person name="Barry K."/>
            <person name="Liu P."/>
            <person name="Grigoriev I."/>
            <person name="Longcore J.E."/>
            <person name="James T.Y."/>
        </authorList>
    </citation>
    <scope>NUCLEOTIDE SEQUENCE</scope>
    <source>
        <strain evidence="1">JEL0513</strain>
    </source>
</reference>
<dbReference type="EMBL" id="JADGJH010000132">
    <property type="protein sequence ID" value="KAJ3136729.1"/>
    <property type="molecule type" value="Genomic_DNA"/>
</dbReference>
<dbReference type="Proteomes" id="UP001211907">
    <property type="component" value="Unassembled WGS sequence"/>
</dbReference>
<evidence type="ECO:0000313" key="1">
    <source>
        <dbReference type="EMBL" id="KAJ3136729.1"/>
    </source>
</evidence>
<name>A0AAD5XJP7_9FUNG</name>
<dbReference type="AlphaFoldDB" id="A0AAD5XJP7"/>
<comment type="caution">
    <text evidence="1">The sequence shown here is derived from an EMBL/GenBank/DDBJ whole genome shotgun (WGS) entry which is preliminary data.</text>
</comment>
<accession>A0AAD5XJP7</accession>
<proteinExistence type="predicted"/>